<feature type="domain" description="TonB-dependent receptor plug" evidence="8">
    <location>
        <begin position="59"/>
        <end position="169"/>
    </location>
</feature>
<evidence type="ECO:0000256" key="5">
    <source>
        <dbReference type="SAM" id="MobiDB-lite"/>
    </source>
</evidence>
<feature type="compositionally biased region" description="Low complexity" evidence="5">
    <location>
        <begin position="710"/>
        <end position="727"/>
    </location>
</feature>
<dbReference type="InterPro" id="IPR036942">
    <property type="entry name" value="Beta-barrel_TonB_sf"/>
</dbReference>
<dbReference type="PANTHER" id="PTHR40980:SF3">
    <property type="entry name" value="TONB-DEPENDENT RECEPTOR-LIKE BETA-BARREL DOMAIN-CONTAINING PROTEIN"/>
    <property type="match status" value="1"/>
</dbReference>
<evidence type="ECO:0000256" key="4">
    <source>
        <dbReference type="RuleBase" id="RU003357"/>
    </source>
</evidence>
<evidence type="ECO:0000256" key="3">
    <source>
        <dbReference type="ARBA" id="ARBA00023237"/>
    </source>
</evidence>
<dbReference type="Proteomes" id="UP001249020">
    <property type="component" value="Unassembled WGS sequence"/>
</dbReference>
<dbReference type="PANTHER" id="PTHR40980">
    <property type="entry name" value="PLUG DOMAIN-CONTAINING PROTEIN"/>
    <property type="match status" value="1"/>
</dbReference>
<dbReference type="GO" id="GO:0009279">
    <property type="term" value="C:cell outer membrane"/>
    <property type="evidence" value="ECO:0007669"/>
    <property type="project" value="UniProtKB-SubCell"/>
</dbReference>
<keyword evidence="4" id="KW-0798">TonB box</keyword>
<accession>A0AAW8QVC7</accession>
<dbReference type="AlphaFoldDB" id="A0AAW8QVC7"/>
<dbReference type="RefSeq" id="WP_311359881.1">
    <property type="nucleotide sequence ID" value="NZ_JAVRIE010000001.1"/>
</dbReference>
<dbReference type="Gene3D" id="2.40.170.20">
    <property type="entry name" value="TonB-dependent receptor, beta-barrel domain"/>
    <property type="match status" value="1"/>
</dbReference>
<dbReference type="InterPro" id="IPR012910">
    <property type="entry name" value="Plug_dom"/>
</dbReference>
<evidence type="ECO:0000256" key="2">
    <source>
        <dbReference type="ARBA" id="ARBA00023136"/>
    </source>
</evidence>
<comment type="caution">
    <text evidence="9">The sequence shown here is derived from an EMBL/GenBank/DDBJ whole genome shotgun (WGS) entry which is preliminary data.</text>
</comment>
<dbReference type="NCBIfam" id="TIGR01782">
    <property type="entry name" value="TonB-Xanth-Caul"/>
    <property type="match status" value="1"/>
</dbReference>
<feature type="region of interest" description="Disordered" evidence="5">
    <location>
        <begin position="709"/>
        <end position="733"/>
    </location>
</feature>
<dbReference type="InterPro" id="IPR010104">
    <property type="entry name" value="TonB_rcpt_bac"/>
</dbReference>
<keyword evidence="3" id="KW-0998">Cell outer membrane</keyword>
<gene>
    <name evidence="9" type="ORF">RM544_00790</name>
</gene>
<reference evidence="9 10" key="1">
    <citation type="submission" date="2023-09" db="EMBL/GenBank/DDBJ databases">
        <authorList>
            <person name="Rey-Velasco X."/>
        </authorList>
    </citation>
    <scope>NUCLEOTIDE SEQUENCE [LARGE SCALE GENOMIC DNA]</scope>
    <source>
        <strain evidence="9 10">W409</strain>
    </source>
</reference>
<evidence type="ECO:0000313" key="9">
    <source>
        <dbReference type="EMBL" id="MDT0581066.1"/>
    </source>
</evidence>
<evidence type="ECO:0000259" key="8">
    <source>
        <dbReference type="Pfam" id="PF07715"/>
    </source>
</evidence>
<keyword evidence="6" id="KW-0732">Signal</keyword>
<protein>
    <submittedName>
        <fullName evidence="9">TonB-dependent receptor</fullName>
    </submittedName>
</protein>
<feature type="signal peptide" evidence="6">
    <location>
        <begin position="1"/>
        <end position="32"/>
    </location>
</feature>
<name>A0AAW8QVC7_9ALTE</name>
<dbReference type="Gene3D" id="2.170.130.10">
    <property type="entry name" value="TonB-dependent receptor, plug domain"/>
    <property type="match status" value="1"/>
</dbReference>
<feature type="domain" description="TonB-dependent receptor-like beta-barrel" evidence="7">
    <location>
        <begin position="458"/>
        <end position="972"/>
    </location>
</feature>
<dbReference type="InterPro" id="IPR037066">
    <property type="entry name" value="Plug_dom_sf"/>
</dbReference>
<keyword evidence="9" id="KW-0675">Receptor</keyword>
<comment type="subcellular location">
    <subcellularLocation>
        <location evidence="1 4">Cell outer membrane</location>
    </subcellularLocation>
</comment>
<evidence type="ECO:0000256" key="6">
    <source>
        <dbReference type="SAM" id="SignalP"/>
    </source>
</evidence>
<organism evidence="9 10">
    <name type="scientific">Brumicola blandensis</name>
    <dbReference type="NCBI Taxonomy" id="3075611"/>
    <lineage>
        <taxon>Bacteria</taxon>
        <taxon>Pseudomonadati</taxon>
        <taxon>Pseudomonadota</taxon>
        <taxon>Gammaproteobacteria</taxon>
        <taxon>Alteromonadales</taxon>
        <taxon>Alteromonadaceae</taxon>
        <taxon>Brumicola</taxon>
    </lineage>
</organism>
<evidence type="ECO:0000313" key="10">
    <source>
        <dbReference type="Proteomes" id="UP001249020"/>
    </source>
</evidence>
<sequence>MNNTQQIFKKTRLATSLSLAIGAATIAPQALAQESAEDKVEVIQVTGIRASIQESMGVKRDAAGVVDAISAEDIGKFPDTNLAESLQRITGVSIDRVNGEGSKITVRGLGPEFNMVTLNGRTMPAASLPAGGGTPNSRAFDFSDIASEAVRSVEVYKTGKAQIATGGIGATVNIKTSRPMDASESGLSGSIGGKALSDTTNRVGSDITPEVSGFINYLDDDRVFGVSLSASVQKRDSGATRAFVNQWRVNPYTGVIPQSPDVDANPASGPAVVVNNEPALGALFAIPSDLRYAQSDRERTRTNAQLTVQYAPSDALVATLDYTYSRQDLFEARAEQSIWMDDRYFAELTFDDNPNVAAPVVIRQERRELLPRDLGLAVQELNQVNENKSIGLNLEYQVNDELSFTFDAHHSTAEGRPDAPYGTWVNAGLGANVVQAQGVDFRGDFPIMTVDYNDVARGNLSPNNSLDAGDVGTSILDMNFNQQETEIDQIRVDGKYELDNGSIHFGIESRAMESTSLQSLTRRTMGNWGVENPGELPADFLTPIDFAQEFSDYNTGSVFNQGFTASARQIGEFAAQEYGFVFAADNPFATNRTIKEDITAAYVAASLEGELNEMPWNLLAGLRYESTDVTSVANVSLPSGIAWEGNNDFNVRFGSDTQDFALGSDYNHMLPSFDFDIEIVDDFIARVSYSKTISRPSYNNLSAASTVGSPSGPALTAGTPTATASSGNPGLVPQESDNVDISFEYYFGDTSYVSIGYFEKRVRNFIGNAQVVENVYGLRDATAGPRAQAALAELNRLGVSVNDTNLFNMVVAMENGIAFDSLTDEQFEAQYDVLPNSDDPLLQFTNAKPVNNQQERIEGVELAAQHFFGDTGFGLQANYTAVNSGAEFDLSADPSVTQFALVGLSDTANLILMYEKHGIQARLAYNWRDKFLDGAAVYINEPGFTEATTQVDFNVSYEVNEDLTVFFEGINITEEDLRRHGRSERLLWNLDQLGARYALGARYTF</sequence>
<evidence type="ECO:0000256" key="1">
    <source>
        <dbReference type="ARBA" id="ARBA00004442"/>
    </source>
</evidence>
<feature type="chain" id="PRO_5043690118" evidence="6">
    <location>
        <begin position="33"/>
        <end position="1005"/>
    </location>
</feature>
<proteinExistence type="inferred from homology"/>
<keyword evidence="2 4" id="KW-0472">Membrane</keyword>
<evidence type="ECO:0000259" key="7">
    <source>
        <dbReference type="Pfam" id="PF00593"/>
    </source>
</evidence>
<comment type="similarity">
    <text evidence="4">Belongs to the TonB-dependent receptor family.</text>
</comment>
<dbReference type="InterPro" id="IPR000531">
    <property type="entry name" value="Beta-barrel_TonB"/>
</dbReference>
<dbReference type="SUPFAM" id="SSF56935">
    <property type="entry name" value="Porins"/>
    <property type="match status" value="1"/>
</dbReference>
<dbReference type="EMBL" id="JAVRIE010000001">
    <property type="protein sequence ID" value="MDT0581066.1"/>
    <property type="molecule type" value="Genomic_DNA"/>
</dbReference>
<feature type="region of interest" description="Disordered" evidence="5">
    <location>
        <begin position="179"/>
        <end position="199"/>
    </location>
</feature>
<dbReference type="Pfam" id="PF00593">
    <property type="entry name" value="TonB_dep_Rec_b-barrel"/>
    <property type="match status" value="1"/>
</dbReference>
<keyword evidence="10" id="KW-1185">Reference proteome</keyword>
<dbReference type="Pfam" id="PF07715">
    <property type="entry name" value="Plug"/>
    <property type="match status" value="1"/>
</dbReference>